<evidence type="ECO:0000313" key="1">
    <source>
        <dbReference type="EMBL" id="KAJ9551320.1"/>
    </source>
</evidence>
<gene>
    <name evidence="1" type="ORF">OSB04_015365</name>
</gene>
<dbReference type="Proteomes" id="UP001172457">
    <property type="component" value="Chromosome 4"/>
</dbReference>
<protein>
    <submittedName>
        <fullName evidence="1">Uncharacterized protein</fullName>
    </submittedName>
</protein>
<sequence length="103" mass="11694">MVKLSNYEIANSEYICGEETQMMKFPLSGPRPLKNDLSGFAVVLAEVLIGREIPTGRDSERIDDLLLNIGKLCYKICNEVYSESRMLTILKDYIPTIMSLFPE</sequence>
<keyword evidence="2" id="KW-1185">Reference proteome</keyword>
<organism evidence="1 2">
    <name type="scientific">Centaurea solstitialis</name>
    <name type="common">yellow star-thistle</name>
    <dbReference type="NCBI Taxonomy" id="347529"/>
    <lineage>
        <taxon>Eukaryota</taxon>
        <taxon>Viridiplantae</taxon>
        <taxon>Streptophyta</taxon>
        <taxon>Embryophyta</taxon>
        <taxon>Tracheophyta</taxon>
        <taxon>Spermatophyta</taxon>
        <taxon>Magnoliopsida</taxon>
        <taxon>eudicotyledons</taxon>
        <taxon>Gunneridae</taxon>
        <taxon>Pentapetalae</taxon>
        <taxon>asterids</taxon>
        <taxon>campanulids</taxon>
        <taxon>Asterales</taxon>
        <taxon>Asteraceae</taxon>
        <taxon>Carduoideae</taxon>
        <taxon>Cardueae</taxon>
        <taxon>Centaureinae</taxon>
        <taxon>Centaurea</taxon>
    </lineage>
</organism>
<accession>A0AA38TAV2</accession>
<comment type="caution">
    <text evidence="1">The sequence shown here is derived from an EMBL/GenBank/DDBJ whole genome shotgun (WGS) entry which is preliminary data.</text>
</comment>
<reference evidence="1" key="1">
    <citation type="submission" date="2023-03" db="EMBL/GenBank/DDBJ databases">
        <title>Chromosome-scale reference genome and RAD-based genetic map of yellow starthistle (Centaurea solstitialis) reveal putative structural variation and QTLs associated with invader traits.</title>
        <authorList>
            <person name="Reatini B."/>
            <person name="Cang F.A."/>
            <person name="Jiang Q."/>
            <person name="Mckibben M.T.W."/>
            <person name="Barker M.S."/>
            <person name="Rieseberg L.H."/>
            <person name="Dlugosch K.M."/>
        </authorList>
    </citation>
    <scope>NUCLEOTIDE SEQUENCE</scope>
    <source>
        <strain evidence="1">CAN-66</strain>
        <tissue evidence="1">Leaf</tissue>
    </source>
</reference>
<name>A0AA38TAV2_9ASTR</name>
<dbReference type="EMBL" id="JARYMX010000004">
    <property type="protein sequence ID" value="KAJ9551320.1"/>
    <property type="molecule type" value="Genomic_DNA"/>
</dbReference>
<proteinExistence type="predicted"/>
<evidence type="ECO:0000313" key="2">
    <source>
        <dbReference type="Proteomes" id="UP001172457"/>
    </source>
</evidence>
<dbReference type="AlphaFoldDB" id="A0AA38TAV2"/>